<dbReference type="SMART" id="SM00324">
    <property type="entry name" value="RhoGAP"/>
    <property type="match status" value="1"/>
</dbReference>
<dbReference type="AlphaFoldDB" id="A0A4W6DRU1"/>
<evidence type="ECO:0000259" key="1">
    <source>
        <dbReference type="PROSITE" id="PS50238"/>
    </source>
</evidence>
<dbReference type="InterPro" id="IPR000198">
    <property type="entry name" value="RhoGAP_dom"/>
</dbReference>
<evidence type="ECO:0000313" key="2">
    <source>
        <dbReference type="Ensembl" id="ENSLCAP00010028253.1"/>
    </source>
</evidence>
<proteinExistence type="predicted"/>
<protein>
    <recommendedName>
        <fullName evidence="1">Rho-GAP domain-containing protein</fullName>
    </recommendedName>
</protein>
<dbReference type="SUPFAM" id="SSF48350">
    <property type="entry name" value="GTPase activation domain, GAP"/>
    <property type="match status" value="1"/>
</dbReference>
<dbReference type="Proteomes" id="UP000314980">
    <property type="component" value="Unassembled WGS sequence"/>
</dbReference>
<dbReference type="InterPro" id="IPR008936">
    <property type="entry name" value="Rho_GTPase_activation_prot"/>
</dbReference>
<dbReference type="GeneTree" id="ENSGT00950000183033"/>
<evidence type="ECO:0000313" key="3">
    <source>
        <dbReference type="Proteomes" id="UP000314980"/>
    </source>
</evidence>
<reference evidence="2" key="2">
    <citation type="submission" date="2025-08" db="UniProtKB">
        <authorList>
            <consortium name="Ensembl"/>
        </authorList>
    </citation>
    <scope>IDENTIFICATION</scope>
</reference>
<dbReference type="PANTHER" id="PTHR15904:SF19">
    <property type="entry name" value="PROTEIN FAM13C"/>
    <property type="match status" value="1"/>
</dbReference>
<dbReference type="Gene3D" id="1.10.555.10">
    <property type="entry name" value="Rho GTPase activation protein"/>
    <property type="match status" value="1"/>
</dbReference>
<name>A0A4W6DRU1_LATCA</name>
<dbReference type="PROSITE" id="PS50238">
    <property type="entry name" value="RHOGAP"/>
    <property type="match status" value="1"/>
</dbReference>
<keyword evidence="3" id="KW-1185">Reference proteome</keyword>
<sequence>MGARASVSLCSDQSSVRILRPSAKVSPELTSPTLVSEHELAIRCVFGVDLEIMREEGQMVCGIPLVLRDMVEFLDKNGMHHRGLFRLCSSVARTRQLRQRWDCGERVDLEREGDVPTVASLLKLFLRELPTPIVPEPQRKQLVQSLTGIIGKILVKSC</sequence>
<dbReference type="Pfam" id="PF00620">
    <property type="entry name" value="RhoGAP"/>
    <property type="match status" value="1"/>
</dbReference>
<accession>A0A4W6DRU1</accession>
<reference evidence="2" key="3">
    <citation type="submission" date="2025-09" db="UniProtKB">
        <authorList>
            <consortium name="Ensembl"/>
        </authorList>
    </citation>
    <scope>IDENTIFICATION</scope>
</reference>
<dbReference type="GO" id="GO:0007165">
    <property type="term" value="P:signal transduction"/>
    <property type="evidence" value="ECO:0007669"/>
    <property type="project" value="InterPro"/>
</dbReference>
<organism evidence="2 3">
    <name type="scientific">Lates calcarifer</name>
    <name type="common">Barramundi</name>
    <name type="synonym">Holocentrus calcarifer</name>
    <dbReference type="NCBI Taxonomy" id="8187"/>
    <lineage>
        <taxon>Eukaryota</taxon>
        <taxon>Metazoa</taxon>
        <taxon>Chordata</taxon>
        <taxon>Craniata</taxon>
        <taxon>Vertebrata</taxon>
        <taxon>Euteleostomi</taxon>
        <taxon>Actinopterygii</taxon>
        <taxon>Neopterygii</taxon>
        <taxon>Teleostei</taxon>
        <taxon>Neoteleostei</taxon>
        <taxon>Acanthomorphata</taxon>
        <taxon>Carangaria</taxon>
        <taxon>Carangaria incertae sedis</taxon>
        <taxon>Centropomidae</taxon>
        <taxon>Lates</taxon>
    </lineage>
</organism>
<dbReference type="Ensembl" id="ENSLCAT00010028863.1">
    <property type="protein sequence ID" value="ENSLCAP00010028253.1"/>
    <property type="gene ID" value="ENSLCAG00010013275.1"/>
</dbReference>
<feature type="domain" description="Rho-GAP" evidence="1">
    <location>
        <begin position="48"/>
        <end position="158"/>
    </location>
</feature>
<dbReference type="InterPro" id="IPR039102">
    <property type="entry name" value="FAM13"/>
</dbReference>
<reference evidence="3" key="1">
    <citation type="submission" date="2015-09" db="EMBL/GenBank/DDBJ databases">
        <authorList>
            <person name="Sai Rama Sridatta P."/>
        </authorList>
    </citation>
    <scope>NUCLEOTIDE SEQUENCE [LARGE SCALE GENOMIC DNA]</scope>
</reference>
<dbReference type="PANTHER" id="PTHR15904">
    <property type="entry name" value="FAM13"/>
    <property type="match status" value="1"/>
</dbReference>
<dbReference type="STRING" id="8187.ENSLCAP00010028253"/>
<dbReference type="InParanoid" id="A0A4W6DRU1"/>